<keyword evidence="5" id="KW-0812">Transmembrane</keyword>
<evidence type="ECO:0000256" key="2">
    <source>
        <dbReference type="ARBA" id="ARBA00023002"/>
    </source>
</evidence>
<evidence type="ECO:0000256" key="1">
    <source>
        <dbReference type="ARBA" id="ARBA00004685"/>
    </source>
</evidence>
<gene>
    <name evidence="6" type="ORF">AC579_6777</name>
</gene>
<keyword evidence="7" id="KW-1185">Reference proteome</keyword>
<keyword evidence="5" id="KW-1133">Transmembrane helix</keyword>
<comment type="similarity">
    <text evidence="3">Belongs to the ustYa family.</text>
</comment>
<dbReference type="EMBL" id="LFZO01000360">
    <property type="protein sequence ID" value="KXT09241.1"/>
    <property type="molecule type" value="Genomic_DNA"/>
</dbReference>
<dbReference type="PANTHER" id="PTHR33365">
    <property type="entry name" value="YALI0B05434P"/>
    <property type="match status" value="1"/>
</dbReference>
<accession>A0A139I3G9</accession>
<dbReference type="GO" id="GO:0016491">
    <property type="term" value="F:oxidoreductase activity"/>
    <property type="evidence" value="ECO:0007669"/>
    <property type="project" value="UniProtKB-KW"/>
</dbReference>
<dbReference type="InterPro" id="IPR021765">
    <property type="entry name" value="UstYa-like"/>
</dbReference>
<evidence type="ECO:0000256" key="3">
    <source>
        <dbReference type="ARBA" id="ARBA00035112"/>
    </source>
</evidence>
<keyword evidence="2" id="KW-0560">Oxidoreductase</keyword>
<dbReference type="Pfam" id="PF11807">
    <property type="entry name" value="UstYa"/>
    <property type="match status" value="1"/>
</dbReference>
<dbReference type="AlphaFoldDB" id="A0A139I3G9"/>
<sequence>MSQEKKPLTEDWSASSSTTDVEDVNFEFEKHDARPAQKKRLLLRSPFFFMVDFAVLALAVYALASRTRPDHHLPWQGDITGYTPVFDSEIVIFEPHPEFISNHTSLESLKEARKFWEQSIPPGQGFITIDPEKAKDYDLPRLMPNHVGGYSLGTSIIHSLHCLYAIMAEYDALALGQRSPFTHDMHHINHCFDYVRQSLMCGGDTALGGWDIELNGQVGSTQMNVPHVCKNFGKLCNSLFRMRGTFADGCCARHSGQIYDWLDGTRHTDQWQFGEEEPDARPPT</sequence>
<comment type="pathway">
    <text evidence="1">Mycotoxin biosynthesis.</text>
</comment>
<dbReference type="GO" id="GO:0043386">
    <property type="term" value="P:mycotoxin biosynthetic process"/>
    <property type="evidence" value="ECO:0007669"/>
    <property type="project" value="InterPro"/>
</dbReference>
<dbReference type="EMBL" id="LFZO01000360">
    <property type="protein sequence ID" value="KXT09243.1"/>
    <property type="molecule type" value="Genomic_DNA"/>
</dbReference>
<dbReference type="PANTHER" id="PTHR33365:SF11">
    <property type="entry name" value="TAT PATHWAY SIGNAL SEQUENCE"/>
    <property type="match status" value="1"/>
</dbReference>
<proteinExistence type="inferred from homology"/>
<name>A0A139I3G9_9PEZI</name>
<evidence type="ECO:0000256" key="4">
    <source>
        <dbReference type="SAM" id="MobiDB-lite"/>
    </source>
</evidence>
<dbReference type="Proteomes" id="UP000073492">
    <property type="component" value="Unassembled WGS sequence"/>
</dbReference>
<reference evidence="6 7" key="1">
    <citation type="submission" date="2015-07" db="EMBL/GenBank/DDBJ databases">
        <title>Comparative genomics of the Sigatoka disease complex on banana suggests a link between parallel evolutionary changes in Pseudocercospora fijiensis and Pseudocercospora eumusae and increased virulence on the banana host.</title>
        <authorList>
            <person name="Chang T.-C."/>
            <person name="Salvucci A."/>
            <person name="Crous P.W."/>
            <person name="Stergiopoulos I."/>
        </authorList>
    </citation>
    <scope>NUCLEOTIDE SEQUENCE [LARGE SCALE GENOMIC DNA]</scope>
    <source>
        <strain evidence="6 7">CBS 116634</strain>
    </source>
</reference>
<feature type="transmembrane region" description="Helical" evidence="5">
    <location>
        <begin position="41"/>
        <end position="64"/>
    </location>
</feature>
<evidence type="ECO:0000313" key="7">
    <source>
        <dbReference type="Proteomes" id="UP000073492"/>
    </source>
</evidence>
<evidence type="ECO:0000313" key="6">
    <source>
        <dbReference type="EMBL" id="KXT09241.1"/>
    </source>
</evidence>
<evidence type="ECO:0000256" key="5">
    <source>
        <dbReference type="SAM" id="Phobius"/>
    </source>
</evidence>
<feature type="region of interest" description="Disordered" evidence="4">
    <location>
        <begin position="1"/>
        <end position="20"/>
    </location>
</feature>
<evidence type="ECO:0008006" key="8">
    <source>
        <dbReference type="Google" id="ProtNLM"/>
    </source>
</evidence>
<protein>
    <recommendedName>
        <fullName evidence="8">Oxidase ustYa</fullName>
    </recommendedName>
</protein>
<organism evidence="6 7">
    <name type="scientific">Pseudocercospora musae</name>
    <dbReference type="NCBI Taxonomy" id="113226"/>
    <lineage>
        <taxon>Eukaryota</taxon>
        <taxon>Fungi</taxon>
        <taxon>Dikarya</taxon>
        <taxon>Ascomycota</taxon>
        <taxon>Pezizomycotina</taxon>
        <taxon>Dothideomycetes</taxon>
        <taxon>Dothideomycetidae</taxon>
        <taxon>Mycosphaerellales</taxon>
        <taxon>Mycosphaerellaceae</taxon>
        <taxon>Pseudocercospora</taxon>
    </lineage>
</organism>
<keyword evidence="5" id="KW-0472">Membrane</keyword>
<dbReference type="STRING" id="113226.A0A139I3G9"/>
<comment type="caution">
    <text evidence="6">The sequence shown here is derived from an EMBL/GenBank/DDBJ whole genome shotgun (WGS) entry which is preliminary data.</text>
</comment>